<sequence>MAHQGGRRSYYAPNAIFLITLNYLKLAMDFPQMQVQFGFTDTYMAMIVNETADICSPNFEKLEVCWISTEENIQNISLFRFFTNCIAAVDGSVQRIPRPKYDQASYYSGKHDFHCVKMQVHVGPQVVAMDMKESYKGLVHDFTIFQNTNTKNKILQKAQKSYNEQVAYDRITVERWLGRHKTLWGIMFAPFPLKLSRYYKILMYKLSSFQIPAHFTTY</sequence>
<reference evidence="4 5" key="1">
    <citation type="submission" date="2024-04" db="EMBL/GenBank/DDBJ databases">
        <title>Tritrichomonas musculus Genome.</title>
        <authorList>
            <person name="Alves-Ferreira E."/>
            <person name="Grigg M."/>
            <person name="Lorenzi H."/>
            <person name="Galac M."/>
        </authorList>
    </citation>
    <scope>NUCLEOTIDE SEQUENCE [LARGE SCALE GENOMIC DNA]</scope>
    <source>
        <strain evidence="4 5">EAF2021</strain>
    </source>
</reference>
<gene>
    <name evidence="4" type="ORF">M9Y10_007179</name>
</gene>
<dbReference type="InterPro" id="IPR027806">
    <property type="entry name" value="HARBI1_dom"/>
</dbReference>
<dbReference type="EMBL" id="JAPFFF010000013">
    <property type="protein sequence ID" value="KAK8871450.1"/>
    <property type="molecule type" value="Genomic_DNA"/>
</dbReference>
<evidence type="ECO:0000259" key="3">
    <source>
        <dbReference type="Pfam" id="PF13359"/>
    </source>
</evidence>
<comment type="caution">
    <text evidence="4">The sequence shown here is derived from an EMBL/GenBank/DDBJ whole genome shotgun (WGS) entry which is preliminary data.</text>
</comment>
<dbReference type="Proteomes" id="UP001470230">
    <property type="component" value="Unassembled WGS sequence"/>
</dbReference>
<evidence type="ECO:0000256" key="1">
    <source>
        <dbReference type="ARBA" id="ARBA00001968"/>
    </source>
</evidence>
<protein>
    <recommendedName>
        <fullName evidence="3">DDE Tnp4 domain-containing protein</fullName>
    </recommendedName>
</protein>
<name>A0ABR2J375_9EUKA</name>
<comment type="cofactor">
    <cofactor evidence="1">
        <name>a divalent metal cation</name>
        <dbReference type="ChEBI" id="CHEBI:60240"/>
    </cofactor>
</comment>
<evidence type="ECO:0000313" key="4">
    <source>
        <dbReference type="EMBL" id="KAK8871450.1"/>
    </source>
</evidence>
<feature type="domain" description="DDE Tnp4" evidence="3">
    <location>
        <begin position="89"/>
        <end position="152"/>
    </location>
</feature>
<organism evidence="4 5">
    <name type="scientific">Tritrichomonas musculus</name>
    <dbReference type="NCBI Taxonomy" id="1915356"/>
    <lineage>
        <taxon>Eukaryota</taxon>
        <taxon>Metamonada</taxon>
        <taxon>Parabasalia</taxon>
        <taxon>Tritrichomonadida</taxon>
        <taxon>Tritrichomonadidae</taxon>
        <taxon>Tritrichomonas</taxon>
    </lineage>
</organism>
<dbReference type="Pfam" id="PF13359">
    <property type="entry name" value="DDE_Tnp_4"/>
    <property type="match status" value="1"/>
</dbReference>
<keyword evidence="5" id="KW-1185">Reference proteome</keyword>
<keyword evidence="2" id="KW-0479">Metal-binding</keyword>
<proteinExistence type="predicted"/>
<evidence type="ECO:0000313" key="5">
    <source>
        <dbReference type="Proteomes" id="UP001470230"/>
    </source>
</evidence>
<evidence type="ECO:0000256" key="2">
    <source>
        <dbReference type="ARBA" id="ARBA00022723"/>
    </source>
</evidence>
<accession>A0ABR2J375</accession>